<gene>
    <name evidence="1" type="ORF">Bfra_006471</name>
</gene>
<evidence type="ECO:0000313" key="2">
    <source>
        <dbReference type="Proteomes" id="UP000531561"/>
    </source>
</evidence>
<dbReference type="RefSeq" id="XP_037198210.1">
    <property type="nucleotide sequence ID" value="XM_037336844.1"/>
</dbReference>
<organism evidence="1 2">
    <name type="scientific">Botrytis fragariae</name>
    <dbReference type="NCBI Taxonomy" id="1964551"/>
    <lineage>
        <taxon>Eukaryota</taxon>
        <taxon>Fungi</taxon>
        <taxon>Dikarya</taxon>
        <taxon>Ascomycota</taxon>
        <taxon>Pezizomycotina</taxon>
        <taxon>Leotiomycetes</taxon>
        <taxon>Helotiales</taxon>
        <taxon>Sclerotiniaceae</taxon>
        <taxon>Botrytis</taxon>
    </lineage>
</organism>
<name>A0A8H6B4I0_9HELO</name>
<reference evidence="1 2" key="1">
    <citation type="journal article" date="2020" name="Phytopathology">
        <title>A high-quality genome resource of Botrytis fragariae, a new and rapidly spreading fungal pathogen causing strawberry gray mold in the U.S.A.</title>
        <authorList>
            <person name="Wu Y."/>
            <person name="Saski C.A."/>
            <person name="Schnabel G."/>
            <person name="Xiao S."/>
            <person name="Hu M."/>
        </authorList>
    </citation>
    <scope>NUCLEOTIDE SEQUENCE [LARGE SCALE GENOMIC DNA]</scope>
    <source>
        <strain evidence="1 2">BVB16</strain>
    </source>
</reference>
<dbReference type="GeneID" id="59260536"/>
<accession>A0A8H6B4I0</accession>
<sequence length="98" mass="10597">MIAELILMKPPSLSSDPVYLQTLWPVGLSLLGLHLVIRNRNTNPIPTSHDLDESVLLSGETFGSHPTCLPSRSIASPLLRSRMVLVAESKAELQIAAA</sequence>
<evidence type="ECO:0000313" key="1">
    <source>
        <dbReference type="EMBL" id="KAF5879266.1"/>
    </source>
</evidence>
<dbReference type="Proteomes" id="UP000531561">
    <property type="component" value="Unassembled WGS sequence"/>
</dbReference>
<proteinExistence type="predicted"/>
<dbReference type="AlphaFoldDB" id="A0A8H6B4I0"/>
<comment type="caution">
    <text evidence="1">The sequence shown here is derived from an EMBL/GenBank/DDBJ whole genome shotgun (WGS) entry which is preliminary data.</text>
</comment>
<dbReference type="EMBL" id="JABFCT010000001">
    <property type="protein sequence ID" value="KAF5879266.1"/>
    <property type="molecule type" value="Genomic_DNA"/>
</dbReference>
<protein>
    <submittedName>
        <fullName evidence="1">Uncharacterized protein</fullName>
    </submittedName>
</protein>
<dbReference type="OrthoDB" id="10364486at2759"/>
<keyword evidence="2" id="KW-1185">Reference proteome</keyword>